<proteinExistence type="predicted"/>
<dbReference type="AlphaFoldDB" id="A0A397TFA4"/>
<dbReference type="OrthoDB" id="2439285at2759"/>
<evidence type="ECO:0000313" key="2">
    <source>
        <dbReference type="EMBL" id="RIA96923.1"/>
    </source>
</evidence>
<evidence type="ECO:0000256" key="1">
    <source>
        <dbReference type="SAM" id="Coils"/>
    </source>
</evidence>
<sequence length="170" mass="19735">MQSEIDSLREINLKLLAEIITELKKENAEVKAENIEVKAENAKLKHALEEHEARFMNLEQRDKEKTILIAKLDDDIREIKQEQNAINISAEKKNIEKLYLKKEDNQNTLLHQKILYRQKVEQDSNGMVFDIQISKFSLEAILTGSSNITAQTIVDLFNVTMKVRQKKILC</sequence>
<keyword evidence="1" id="KW-0175">Coiled coil</keyword>
<dbReference type="Proteomes" id="UP000265703">
    <property type="component" value="Unassembled WGS sequence"/>
</dbReference>
<name>A0A397TFA4_9GLOM</name>
<protein>
    <submittedName>
        <fullName evidence="2">Uncharacterized protein</fullName>
    </submittedName>
</protein>
<comment type="caution">
    <text evidence="2">The sequence shown here is derived from an EMBL/GenBank/DDBJ whole genome shotgun (WGS) entry which is preliminary data.</text>
</comment>
<gene>
    <name evidence="2" type="ORF">C1645_753829</name>
</gene>
<evidence type="ECO:0000313" key="3">
    <source>
        <dbReference type="Proteomes" id="UP000265703"/>
    </source>
</evidence>
<feature type="coiled-coil region" evidence="1">
    <location>
        <begin position="13"/>
        <end position="61"/>
    </location>
</feature>
<dbReference type="EMBL" id="QKYT01000037">
    <property type="protein sequence ID" value="RIA96923.1"/>
    <property type="molecule type" value="Genomic_DNA"/>
</dbReference>
<accession>A0A397TFA4</accession>
<reference evidence="2 3" key="1">
    <citation type="submission" date="2018-06" db="EMBL/GenBank/DDBJ databases">
        <title>Comparative genomics reveals the genomic features of Rhizophagus irregularis, R. cerebriforme, R. diaphanum and Gigaspora rosea, and their symbiotic lifestyle signature.</title>
        <authorList>
            <person name="Morin E."/>
            <person name="San Clemente H."/>
            <person name="Chen E.C.H."/>
            <person name="De La Providencia I."/>
            <person name="Hainaut M."/>
            <person name="Kuo A."/>
            <person name="Kohler A."/>
            <person name="Murat C."/>
            <person name="Tang N."/>
            <person name="Roy S."/>
            <person name="Loubradou J."/>
            <person name="Henrissat B."/>
            <person name="Grigoriev I.V."/>
            <person name="Corradi N."/>
            <person name="Roux C."/>
            <person name="Martin F.M."/>
        </authorList>
    </citation>
    <scope>NUCLEOTIDE SEQUENCE [LARGE SCALE GENOMIC DNA]</scope>
    <source>
        <strain evidence="2 3">DAOM 227022</strain>
    </source>
</reference>
<keyword evidence="3" id="KW-1185">Reference proteome</keyword>
<organism evidence="2 3">
    <name type="scientific">Glomus cerebriforme</name>
    <dbReference type="NCBI Taxonomy" id="658196"/>
    <lineage>
        <taxon>Eukaryota</taxon>
        <taxon>Fungi</taxon>
        <taxon>Fungi incertae sedis</taxon>
        <taxon>Mucoromycota</taxon>
        <taxon>Glomeromycotina</taxon>
        <taxon>Glomeromycetes</taxon>
        <taxon>Glomerales</taxon>
        <taxon>Glomeraceae</taxon>
        <taxon>Glomus</taxon>
    </lineage>
</organism>
<feature type="non-terminal residue" evidence="2">
    <location>
        <position position="170"/>
    </location>
</feature>